<dbReference type="RefSeq" id="WP_095639035.1">
    <property type="nucleotide sequence ID" value="NZ_NSJZ01000002.1"/>
</dbReference>
<proteinExistence type="predicted"/>
<dbReference type="CDD" id="cd00761">
    <property type="entry name" value="Glyco_tranf_GTA_type"/>
    <property type="match status" value="1"/>
</dbReference>
<evidence type="ECO:0000256" key="4">
    <source>
        <dbReference type="SAM" id="MobiDB-lite"/>
    </source>
</evidence>
<name>A0A2A2GN49_9RHOB</name>
<dbReference type="GO" id="GO:0016020">
    <property type="term" value="C:membrane"/>
    <property type="evidence" value="ECO:0007669"/>
    <property type="project" value="UniProtKB-SubCell"/>
</dbReference>
<dbReference type="GO" id="GO:0005737">
    <property type="term" value="C:cytoplasm"/>
    <property type="evidence" value="ECO:0007669"/>
    <property type="project" value="TreeGrafter"/>
</dbReference>
<dbReference type="Gene3D" id="3.40.50.150">
    <property type="entry name" value="Vaccinia Virus protein VP39"/>
    <property type="match status" value="1"/>
</dbReference>
<keyword evidence="2" id="KW-0812">Transmembrane</keyword>
<evidence type="ECO:0000256" key="3">
    <source>
        <dbReference type="ARBA" id="ARBA00022989"/>
    </source>
</evidence>
<evidence type="ECO:0000313" key="5">
    <source>
        <dbReference type="EMBL" id="PAU98353.1"/>
    </source>
</evidence>
<feature type="region of interest" description="Disordered" evidence="4">
    <location>
        <begin position="1"/>
        <end position="32"/>
    </location>
</feature>
<organism evidence="5 6">
    <name type="scientific">Paracoccus salipaludis</name>
    <dbReference type="NCBI Taxonomy" id="2032623"/>
    <lineage>
        <taxon>Bacteria</taxon>
        <taxon>Pseudomonadati</taxon>
        <taxon>Pseudomonadota</taxon>
        <taxon>Alphaproteobacteria</taxon>
        <taxon>Rhodobacterales</taxon>
        <taxon>Paracoccaceae</taxon>
        <taxon>Paracoccus</taxon>
    </lineage>
</organism>
<keyword evidence="3" id="KW-1133">Transmembrane helix</keyword>
<evidence type="ECO:0000313" key="6">
    <source>
        <dbReference type="Proteomes" id="UP000218023"/>
    </source>
</evidence>
<dbReference type="EMBL" id="NSJZ01000002">
    <property type="protein sequence ID" value="PAU98353.1"/>
    <property type="molecule type" value="Genomic_DNA"/>
</dbReference>
<feature type="region of interest" description="Disordered" evidence="4">
    <location>
        <begin position="363"/>
        <end position="387"/>
    </location>
</feature>
<dbReference type="PANTHER" id="PTHR21461:SF69">
    <property type="entry name" value="GLYCOSYLTRANSFERASE FAMILY 92 PROTEIN"/>
    <property type="match status" value="1"/>
</dbReference>
<reference evidence="5 6" key="1">
    <citation type="submission" date="2017-09" db="EMBL/GenBank/DDBJ databases">
        <title>Paracoccus alkalisoli sp. nov., isolated from saline alkaline soil.</title>
        <authorList>
            <person name="Dong X."/>
            <person name="Zhang G."/>
        </authorList>
    </citation>
    <scope>NUCLEOTIDE SEQUENCE [LARGE SCALE GENOMIC DNA]</scope>
    <source>
        <strain evidence="5 6">WN007</strain>
    </source>
</reference>
<dbReference type="InterPro" id="IPR029044">
    <property type="entry name" value="Nucleotide-diphossugar_trans"/>
</dbReference>
<dbReference type="Proteomes" id="UP000218023">
    <property type="component" value="Unassembled WGS sequence"/>
</dbReference>
<comment type="caution">
    <text evidence="5">The sequence shown here is derived from an EMBL/GenBank/DDBJ whole genome shotgun (WGS) entry which is preliminary data.</text>
</comment>
<protein>
    <recommendedName>
        <fullName evidence="7">Glycosyl transferase family 2</fullName>
    </recommendedName>
</protein>
<dbReference type="GO" id="GO:0016757">
    <property type="term" value="F:glycosyltransferase activity"/>
    <property type="evidence" value="ECO:0007669"/>
    <property type="project" value="TreeGrafter"/>
</dbReference>
<keyword evidence="3" id="KW-0472">Membrane</keyword>
<dbReference type="OrthoDB" id="7445868at2"/>
<evidence type="ECO:0000256" key="2">
    <source>
        <dbReference type="ARBA" id="ARBA00022692"/>
    </source>
</evidence>
<sequence>MTRAAESVAPDVPLKDGESVRAGRQVPSGSKGAVPGTCLFSAVRNEAPFLIEWIAYHKVIGFERFLIFANPSTDGTDELLAALHDAGEITYVPHEPPAGVAAQPNAVRLANEGNYIPDGAWVAWLDADEFLNIHHADGRLDSLIEWMGDRVCMLIQWKVFGDNGHAGFGGRFVSGDFVKAATPDDPVNDEIKSFFRKGNGITGFSSTDIHRPAVSRNRHLTPAAVATGSGRQLLSNRRSKAWLSGKAGGHNKTAPADRGFEIAQVNHYTVRTPEFFLLKRVRGAGYRADQEGVVNPRHRASYYRTYNRNEAEDRSILRWEAACGREMARLLAIPSVRAAHDAAMEKVRQEISRLSAEALAELTGDRPQEEVTGPAPEEPPAPAQPGFRLTLPDQEAEALERAYASARVVLEYGSGGSTFLALRSGAEFVMSVESDKAWSERIGAALGAEFPADRFLVHHADIGPTGPWGRPAGSGAYRRFHLYATGIWDRPGFRHPDVVLIDGRFRVACFLAAMIRCTRPVTVLFDDYIDRKYYHWIEELIPRDELTGRMARFTVCPQSLPPEQLTRFAGAFTDPR</sequence>
<dbReference type="InterPro" id="IPR029063">
    <property type="entry name" value="SAM-dependent_MTases_sf"/>
</dbReference>
<accession>A0A2A2GN49</accession>
<gene>
    <name evidence="5" type="ORF">CK240_04000</name>
</gene>
<dbReference type="AlphaFoldDB" id="A0A2A2GN49"/>
<keyword evidence="6" id="KW-1185">Reference proteome</keyword>
<dbReference type="Gene3D" id="3.90.550.10">
    <property type="entry name" value="Spore Coat Polysaccharide Biosynthesis Protein SpsA, Chain A"/>
    <property type="match status" value="1"/>
</dbReference>
<evidence type="ECO:0000256" key="1">
    <source>
        <dbReference type="ARBA" id="ARBA00004167"/>
    </source>
</evidence>
<comment type="subcellular location">
    <subcellularLocation>
        <location evidence="1">Membrane</location>
        <topology evidence="1">Single-pass membrane protein</topology>
    </subcellularLocation>
</comment>
<dbReference type="SUPFAM" id="SSF53448">
    <property type="entry name" value="Nucleotide-diphospho-sugar transferases"/>
    <property type="match status" value="1"/>
</dbReference>
<evidence type="ECO:0008006" key="7">
    <source>
        <dbReference type="Google" id="ProtNLM"/>
    </source>
</evidence>
<dbReference type="PANTHER" id="PTHR21461">
    <property type="entry name" value="GLYCOSYLTRANSFERASE FAMILY 92 PROTEIN"/>
    <property type="match status" value="1"/>
</dbReference>
<dbReference type="Pfam" id="PF13704">
    <property type="entry name" value="Glyco_tranf_2_4"/>
    <property type="match status" value="1"/>
</dbReference>